<accession>A0A8E2DMN4</accession>
<dbReference type="InterPro" id="IPR011009">
    <property type="entry name" value="Kinase-like_dom_sf"/>
</dbReference>
<dbReference type="Pfam" id="PF01636">
    <property type="entry name" value="APH"/>
    <property type="match status" value="1"/>
</dbReference>
<dbReference type="SUPFAM" id="SSF56112">
    <property type="entry name" value="Protein kinase-like (PK-like)"/>
    <property type="match status" value="1"/>
</dbReference>
<sequence length="440" mass="48088">MSKAHQPISISSVRQVSSSAPRRDRRYVRFGASGPSPGFTPATVFDVRTWSWGERIVVGVLLGGRAYYAGHLEKTPVTGHRRFMDVSPKLGGVGECMLLLLVPPLPVPVWRALVFKPAGGPFSPRPTASVLALDRQLPWRAAFFPLRAPILAGLFRWLKDGPLTLGLGTASLLRFSEQTGSFGQDCGQENHATAEASTTCTVTMSSSTSSTDSKDSVDILIDAIDCEAIRALALLARRSSLDSVLSVSANIFCAAVTPLRRGGFNIVYELQFSGNAHWMMRIPFDEWNDFRDELGPFNTTHGFLVTLLAERRRDADSPMPAALQLFLGRPERQYDSAPFALGHPDFDSQNVLVDDTGEVTGLIDWDGVAMVPVQLGALACPAWLTVDSDQIMYDLYKEQPHHDSEADLHMYRKMYTDAVHVVSGGTLYHHAQLACGVGAV</sequence>
<evidence type="ECO:0000313" key="4">
    <source>
        <dbReference type="Proteomes" id="UP000250043"/>
    </source>
</evidence>
<evidence type="ECO:0000259" key="2">
    <source>
        <dbReference type="Pfam" id="PF01636"/>
    </source>
</evidence>
<dbReference type="Proteomes" id="UP000250043">
    <property type="component" value="Unassembled WGS sequence"/>
</dbReference>
<dbReference type="AlphaFoldDB" id="A0A8E2DMN4"/>
<name>A0A8E2DMN4_9APHY</name>
<proteinExistence type="predicted"/>
<feature type="compositionally biased region" description="Low complexity" evidence="1">
    <location>
        <begin position="1"/>
        <end position="20"/>
    </location>
</feature>
<keyword evidence="4" id="KW-1185">Reference proteome</keyword>
<dbReference type="InterPro" id="IPR051678">
    <property type="entry name" value="AGP_Transferase"/>
</dbReference>
<dbReference type="Gene3D" id="3.90.1200.10">
    <property type="match status" value="1"/>
</dbReference>
<feature type="region of interest" description="Disordered" evidence="1">
    <location>
        <begin position="1"/>
        <end position="22"/>
    </location>
</feature>
<dbReference type="InterPro" id="IPR002575">
    <property type="entry name" value="Aminoglycoside_PTrfase"/>
</dbReference>
<dbReference type="OrthoDB" id="10003767at2759"/>
<evidence type="ECO:0000313" key="3">
    <source>
        <dbReference type="EMBL" id="OCH92381.1"/>
    </source>
</evidence>
<feature type="domain" description="Aminoglycoside phosphotransferase" evidence="2">
    <location>
        <begin position="328"/>
        <end position="368"/>
    </location>
</feature>
<evidence type="ECO:0000256" key="1">
    <source>
        <dbReference type="SAM" id="MobiDB-lite"/>
    </source>
</evidence>
<gene>
    <name evidence="3" type="ORF">OBBRIDRAFT_802655</name>
</gene>
<organism evidence="3 4">
    <name type="scientific">Obba rivulosa</name>
    <dbReference type="NCBI Taxonomy" id="1052685"/>
    <lineage>
        <taxon>Eukaryota</taxon>
        <taxon>Fungi</taxon>
        <taxon>Dikarya</taxon>
        <taxon>Basidiomycota</taxon>
        <taxon>Agaricomycotina</taxon>
        <taxon>Agaricomycetes</taxon>
        <taxon>Polyporales</taxon>
        <taxon>Gelatoporiaceae</taxon>
        <taxon>Obba</taxon>
    </lineage>
</organism>
<reference evidence="3 4" key="1">
    <citation type="submission" date="2016-07" db="EMBL/GenBank/DDBJ databases">
        <title>Draft genome of the white-rot fungus Obba rivulosa 3A-2.</title>
        <authorList>
            <consortium name="DOE Joint Genome Institute"/>
            <person name="Miettinen O."/>
            <person name="Riley R."/>
            <person name="Acob R."/>
            <person name="Barry K."/>
            <person name="Cullen D."/>
            <person name="De Vries R."/>
            <person name="Hainaut M."/>
            <person name="Hatakka A."/>
            <person name="Henrissat B."/>
            <person name="Hilden K."/>
            <person name="Kuo R."/>
            <person name="Labutti K."/>
            <person name="Lipzen A."/>
            <person name="Makela M.R."/>
            <person name="Sandor L."/>
            <person name="Spatafora J.W."/>
            <person name="Grigoriev I.V."/>
            <person name="Hibbett D.S."/>
        </authorList>
    </citation>
    <scope>NUCLEOTIDE SEQUENCE [LARGE SCALE GENOMIC DNA]</scope>
    <source>
        <strain evidence="3 4">3A-2</strain>
    </source>
</reference>
<dbReference type="PANTHER" id="PTHR21310">
    <property type="entry name" value="AMINOGLYCOSIDE PHOSPHOTRANSFERASE-RELATED-RELATED"/>
    <property type="match status" value="1"/>
</dbReference>
<dbReference type="PANTHER" id="PTHR21310:SF51">
    <property type="entry name" value="AMINOGLYCOSIDE PHOSPHOTRANSFERASE DOMAIN-CONTAINING PROTEIN"/>
    <property type="match status" value="1"/>
</dbReference>
<protein>
    <recommendedName>
        <fullName evidence="2">Aminoglycoside phosphotransferase domain-containing protein</fullName>
    </recommendedName>
</protein>
<dbReference type="EMBL" id="KV722370">
    <property type="protein sequence ID" value="OCH92381.1"/>
    <property type="molecule type" value="Genomic_DNA"/>
</dbReference>